<evidence type="ECO:0000313" key="2">
    <source>
        <dbReference type="Proteomes" id="UP000646478"/>
    </source>
</evidence>
<dbReference type="RefSeq" id="WP_188826068.1">
    <property type="nucleotide sequence ID" value="NZ_BMHH01000025.1"/>
</dbReference>
<dbReference type="AlphaFoldDB" id="A0A916SQQ1"/>
<reference evidence="1" key="2">
    <citation type="submission" date="2020-09" db="EMBL/GenBank/DDBJ databases">
        <authorList>
            <person name="Sun Q."/>
            <person name="Zhou Y."/>
        </authorList>
    </citation>
    <scope>NUCLEOTIDE SEQUENCE</scope>
    <source>
        <strain evidence="1">CGMCC 1.15082</strain>
    </source>
</reference>
<name>A0A916SQQ1_9HYPH</name>
<dbReference type="Proteomes" id="UP000646478">
    <property type="component" value="Unassembled WGS sequence"/>
</dbReference>
<reference evidence="1" key="1">
    <citation type="journal article" date="2014" name="Int. J. Syst. Evol. Microbiol.">
        <title>Complete genome sequence of Corynebacterium casei LMG S-19264T (=DSM 44701T), isolated from a smear-ripened cheese.</title>
        <authorList>
            <consortium name="US DOE Joint Genome Institute (JGI-PGF)"/>
            <person name="Walter F."/>
            <person name="Albersmeier A."/>
            <person name="Kalinowski J."/>
            <person name="Ruckert C."/>
        </authorList>
    </citation>
    <scope>NUCLEOTIDE SEQUENCE</scope>
    <source>
        <strain evidence="1">CGMCC 1.15082</strain>
    </source>
</reference>
<gene>
    <name evidence="1" type="ORF">GCM10011491_41130</name>
</gene>
<evidence type="ECO:0000313" key="1">
    <source>
        <dbReference type="EMBL" id="GGB08911.1"/>
    </source>
</evidence>
<organism evidence="1 2">
    <name type="scientific">Brucella endophytica</name>
    <dbReference type="NCBI Taxonomy" id="1963359"/>
    <lineage>
        <taxon>Bacteria</taxon>
        <taxon>Pseudomonadati</taxon>
        <taxon>Pseudomonadota</taxon>
        <taxon>Alphaproteobacteria</taxon>
        <taxon>Hyphomicrobiales</taxon>
        <taxon>Brucellaceae</taxon>
        <taxon>Brucella/Ochrobactrum group</taxon>
        <taxon>Brucella</taxon>
    </lineage>
</organism>
<keyword evidence="2" id="KW-1185">Reference proteome</keyword>
<accession>A0A916SQQ1</accession>
<protein>
    <submittedName>
        <fullName evidence="1">Uncharacterized protein</fullName>
    </submittedName>
</protein>
<dbReference type="EMBL" id="BMHH01000025">
    <property type="protein sequence ID" value="GGB08911.1"/>
    <property type="molecule type" value="Genomic_DNA"/>
</dbReference>
<comment type="caution">
    <text evidence="1">The sequence shown here is derived from an EMBL/GenBank/DDBJ whole genome shotgun (WGS) entry which is preliminary data.</text>
</comment>
<sequence length="153" mass="16723">MPPIPLARTRAGYDVSRKYGVPHAEIATLLNIKEATYLCGLRRLGLDHDPAKSGRLPDMEEILSRVRTELMRLTEGGRVPDKGAVDALVSLAKALKTIIDLERENDTRPAEAAPAAEIRPGELREALALIDRRIDELATLRAAEIIKASPGKV</sequence>
<proteinExistence type="predicted"/>